<reference evidence="5" key="1">
    <citation type="submission" date="2010-02" db="EMBL/GenBank/DDBJ databases">
        <title>Complete sequence of Desulfurivibrio alkaliphilus AHT2.</title>
        <authorList>
            <consortium name="US DOE Joint Genome Institute"/>
            <person name="Pitluck S."/>
            <person name="Chertkov O."/>
            <person name="Detter J.C."/>
            <person name="Han C."/>
            <person name="Tapia R."/>
            <person name="Larimer F."/>
            <person name="Land M."/>
            <person name="Hauser L."/>
            <person name="Kyrpides N."/>
            <person name="Mikhailova N."/>
            <person name="Sorokin D.Y."/>
            <person name="Muyzer G."/>
            <person name="Woyke T."/>
        </authorList>
    </citation>
    <scope>NUCLEOTIDE SEQUENCE [LARGE SCALE GENOMIC DNA]</scope>
    <source>
        <strain evidence="5">DSM 19089 / UNIQEM U267 / AHT2</strain>
    </source>
</reference>
<dbReference type="SMART" id="SM00450">
    <property type="entry name" value="RHOD"/>
    <property type="match status" value="4"/>
</dbReference>
<dbReference type="InterPro" id="IPR001307">
    <property type="entry name" value="Thiosulphate_STrfase_CS"/>
</dbReference>
<evidence type="ECO:0000259" key="3">
    <source>
        <dbReference type="PROSITE" id="PS50206"/>
    </source>
</evidence>
<dbReference type="PANTHER" id="PTHR43855:SF1">
    <property type="entry name" value="THIOSULFATE SULFURTRANSFERASE"/>
    <property type="match status" value="1"/>
</dbReference>
<gene>
    <name evidence="4" type="ordered locus">DaAHT2_2442</name>
</gene>
<evidence type="ECO:0000313" key="4">
    <source>
        <dbReference type="EMBL" id="ADH87107.1"/>
    </source>
</evidence>
<dbReference type="GO" id="GO:0004792">
    <property type="term" value="F:thiosulfate-cyanide sulfurtransferase activity"/>
    <property type="evidence" value="ECO:0007669"/>
    <property type="project" value="InterPro"/>
</dbReference>
<dbReference type="EMBL" id="CP001940">
    <property type="protein sequence ID" value="ADH87107.1"/>
    <property type="molecule type" value="Genomic_DNA"/>
</dbReference>
<proteinExistence type="predicted"/>
<evidence type="ECO:0000256" key="1">
    <source>
        <dbReference type="ARBA" id="ARBA00022737"/>
    </source>
</evidence>
<feature type="domain" description="Rhodanese" evidence="3">
    <location>
        <begin position="628"/>
        <end position="714"/>
    </location>
</feature>
<name>D6Z074_DESAT</name>
<dbReference type="InterPro" id="IPR051126">
    <property type="entry name" value="Thiosulfate_sulfurtransferase"/>
</dbReference>
<dbReference type="Gene3D" id="3.40.250.10">
    <property type="entry name" value="Rhodanese-like domain"/>
    <property type="match status" value="4"/>
</dbReference>
<dbReference type="AlphaFoldDB" id="D6Z074"/>
<dbReference type="HOGENOM" id="CLU_353289_0_0_7"/>
<dbReference type="Proteomes" id="UP000001508">
    <property type="component" value="Chromosome"/>
</dbReference>
<keyword evidence="1" id="KW-0677">Repeat</keyword>
<dbReference type="SUPFAM" id="SSF52821">
    <property type="entry name" value="Rhodanese/Cell cycle control phosphatase"/>
    <property type="match status" value="4"/>
</dbReference>
<dbReference type="InParanoid" id="D6Z074"/>
<feature type="domain" description="Rhodanese" evidence="3">
    <location>
        <begin position="69"/>
        <end position="172"/>
    </location>
</feature>
<dbReference type="STRING" id="589865.DaAHT2_2442"/>
<dbReference type="OrthoDB" id="9781034at2"/>
<dbReference type="KEGG" id="dak:DaAHT2_2442"/>
<evidence type="ECO:0000313" key="5">
    <source>
        <dbReference type="Proteomes" id="UP000001508"/>
    </source>
</evidence>
<dbReference type="InterPro" id="IPR036873">
    <property type="entry name" value="Rhodanese-like_dom_sf"/>
</dbReference>
<dbReference type="Pfam" id="PF00581">
    <property type="entry name" value="Rhodanese"/>
    <property type="match status" value="3"/>
</dbReference>
<keyword evidence="2" id="KW-0808">Transferase</keyword>
<keyword evidence="5" id="KW-1185">Reference proteome</keyword>
<evidence type="ECO:0000256" key="2">
    <source>
        <dbReference type="RuleBase" id="RU000507"/>
    </source>
</evidence>
<dbReference type="PANTHER" id="PTHR43855">
    <property type="entry name" value="THIOSULFATE SULFURTRANSFERASE"/>
    <property type="match status" value="1"/>
</dbReference>
<dbReference type="PROSITE" id="PS50206">
    <property type="entry name" value="RHODANESE_3"/>
    <property type="match status" value="4"/>
</dbReference>
<protein>
    <recommendedName>
        <fullName evidence="2">Sulfurtransferase</fullName>
    </recommendedName>
</protein>
<sequence>MASKYLNHGKPTRLYALLGLLAGALLLLTGCGGTDYDAKAASNNNPNVMIDADTLNNWVEGGYGTDSKGYDRMVILDVDSAAGYEAGHIPGAYHLDTGNDLRAERSNGVSYTPSQVPTATQMDNLIQRTGIDERTVIVLVGNGNMMNVGRAYFNFRYWGFPRERLRVLNGTKTATYQDAGGYALAENSPPAPRSSNYSVTDLQANINLRASLEEMISVAENGADSTVILDARSEGEYEGEDLRGGVAFGGRVRGAQLQEWTTLLDPNNPTAMLGKNELLAIMEEAGAGPGTTAYTYCQTSWRAAVNFLALDAVLRWPAKIYDGAWVQWGMMARNDMNYGGALMPDSPWRTDTTARSEAINYENRIVEPLANADSFAPRANLINETDKNTCDTNPPAPNDRPVEVMLSIADLADWQANGAPTANGDPYDYDNFVVLHVGAAAAYEEGHIPGAFLLNTAADLSATRNDGIADTVSQVPTITQMNDLIQRTGIDEDTIIVLTTGPGNPNMMHLGRAYFNFRYWGFPRERLRVLDGNSGHFAEETGTALATEAPAEAASDYSVCELPQDTAKDRFRASLQEMMAVTDGSGTPLGAVPAAFTIIDARSAAEYNGDPGTTWVSNDIARTYVAFEGHIEGAGHQDWVTLLDENGRLLPLNELETAMNDLGADENTTTYSYCRTSWRAGVTFLALDAALNWPAKIYDGAWIEWGQMARNESLYDGSLNPASPWRTDKADYSGQITYNKTDETNYLGANSYAPFANRINQEDASISGAPCCVETDPGAFDPIPDGIAPTAPGYR</sequence>
<dbReference type="PROSITE" id="PS00683">
    <property type="entry name" value="RHODANESE_2"/>
    <property type="match status" value="1"/>
</dbReference>
<accession>D6Z074</accession>
<dbReference type="PROSITE" id="PS00380">
    <property type="entry name" value="RHODANESE_1"/>
    <property type="match status" value="2"/>
</dbReference>
<dbReference type="PROSITE" id="PS51257">
    <property type="entry name" value="PROKAR_LIPOPROTEIN"/>
    <property type="match status" value="1"/>
</dbReference>
<dbReference type="InterPro" id="IPR001763">
    <property type="entry name" value="Rhodanese-like_dom"/>
</dbReference>
<feature type="domain" description="Rhodanese" evidence="3">
    <location>
        <begin position="222"/>
        <end position="337"/>
    </location>
</feature>
<organism evidence="4 5">
    <name type="scientific">Desulfurivibrio alkaliphilus (strain DSM 19089 / UNIQEM U267 / AHT2)</name>
    <dbReference type="NCBI Taxonomy" id="589865"/>
    <lineage>
        <taxon>Bacteria</taxon>
        <taxon>Pseudomonadati</taxon>
        <taxon>Thermodesulfobacteriota</taxon>
        <taxon>Desulfobulbia</taxon>
        <taxon>Desulfobulbales</taxon>
        <taxon>Desulfobulbaceae</taxon>
        <taxon>Desulfurivibrio</taxon>
    </lineage>
</organism>
<dbReference type="NCBIfam" id="NF040901">
    <property type="entry name" value="SeO3_TeO2_ExtH"/>
    <property type="match status" value="1"/>
</dbReference>
<feature type="domain" description="Rhodanese" evidence="3">
    <location>
        <begin position="428"/>
        <end position="546"/>
    </location>
</feature>
<dbReference type="eggNOG" id="COG2897">
    <property type="taxonomic scope" value="Bacteria"/>
</dbReference>
<dbReference type="RefSeq" id="WP_013164619.1">
    <property type="nucleotide sequence ID" value="NC_014216.1"/>
</dbReference>